<keyword evidence="1 2" id="KW-0807">Transducer</keyword>
<dbReference type="CDD" id="cd00130">
    <property type="entry name" value="PAS"/>
    <property type="match status" value="2"/>
</dbReference>
<dbReference type="PROSITE" id="PS50113">
    <property type="entry name" value="PAC"/>
    <property type="match status" value="2"/>
</dbReference>
<evidence type="ECO:0000313" key="6">
    <source>
        <dbReference type="Proteomes" id="UP001257914"/>
    </source>
</evidence>
<feature type="domain" description="Methyl-accepting transducer" evidence="3">
    <location>
        <begin position="259"/>
        <end position="420"/>
    </location>
</feature>
<dbReference type="SMART" id="SM00091">
    <property type="entry name" value="PAS"/>
    <property type="match status" value="2"/>
</dbReference>
<dbReference type="InterPro" id="IPR001610">
    <property type="entry name" value="PAC"/>
</dbReference>
<evidence type="ECO:0000256" key="1">
    <source>
        <dbReference type="ARBA" id="ARBA00023224"/>
    </source>
</evidence>
<dbReference type="SUPFAM" id="SSF58104">
    <property type="entry name" value="Methyl-accepting chemotaxis protein (MCP) signaling domain"/>
    <property type="match status" value="1"/>
</dbReference>
<dbReference type="SMART" id="SM00086">
    <property type="entry name" value="PAC"/>
    <property type="match status" value="2"/>
</dbReference>
<evidence type="ECO:0000259" key="3">
    <source>
        <dbReference type="PROSITE" id="PS50111"/>
    </source>
</evidence>
<dbReference type="SMART" id="SM00283">
    <property type="entry name" value="MA"/>
    <property type="match status" value="1"/>
</dbReference>
<dbReference type="NCBIfam" id="TIGR00229">
    <property type="entry name" value="sensory_box"/>
    <property type="match status" value="2"/>
</dbReference>
<proteinExistence type="predicted"/>
<dbReference type="InterPro" id="IPR050903">
    <property type="entry name" value="Bact_Chemotaxis_MeTrfase"/>
</dbReference>
<gene>
    <name evidence="5" type="ORF">RT723_14530</name>
</gene>
<dbReference type="RefSeq" id="WP_315947793.1">
    <property type="nucleotide sequence ID" value="NZ_JAWCUA010000010.1"/>
</dbReference>
<name>A0ABU3R4G8_9GAMM</name>
<dbReference type="InterPro" id="IPR000700">
    <property type="entry name" value="PAS-assoc_C"/>
</dbReference>
<dbReference type="PANTHER" id="PTHR24422:SF10">
    <property type="entry name" value="CHEMOTAXIS PROTEIN METHYLTRANSFERASE 2"/>
    <property type="match status" value="1"/>
</dbReference>
<feature type="domain" description="PAC" evidence="4">
    <location>
        <begin position="80"/>
        <end position="132"/>
    </location>
</feature>
<keyword evidence="6" id="KW-1185">Reference proteome</keyword>
<organism evidence="5 6">
    <name type="scientific">Psychrosphaera aquimarina</name>
    <dbReference type="NCBI Taxonomy" id="2044854"/>
    <lineage>
        <taxon>Bacteria</taxon>
        <taxon>Pseudomonadati</taxon>
        <taxon>Pseudomonadota</taxon>
        <taxon>Gammaproteobacteria</taxon>
        <taxon>Alteromonadales</taxon>
        <taxon>Pseudoalteromonadaceae</taxon>
        <taxon>Psychrosphaera</taxon>
    </lineage>
</organism>
<comment type="caution">
    <text evidence="5">The sequence shown here is derived from an EMBL/GenBank/DDBJ whole genome shotgun (WGS) entry which is preliminary data.</text>
</comment>
<dbReference type="Gene3D" id="1.10.287.950">
    <property type="entry name" value="Methyl-accepting chemotaxis protein"/>
    <property type="match status" value="1"/>
</dbReference>
<evidence type="ECO:0000313" key="5">
    <source>
        <dbReference type="EMBL" id="MDU0114188.1"/>
    </source>
</evidence>
<dbReference type="EMBL" id="JAWCUA010000010">
    <property type="protein sequence ID" value="MDU0114188.1"/>
    <property type="molecule type" value="Genomic_DNA"/>
</dbReference>
<dbReference type="InterPro" id="IPR004089">
    <property type="entry name" value="MCPsignal_dom"/>
</dbReference>
<dbReference type="InterPro" id="IPR035965">
    <property type="entry name" value="PAS-like_dom_sf"/>
</dbReference>
<dbReference type="Proteomes" id="UP001257914">
    <property type="component" value="Unassembled WGS sequence"/>
</dbReference>
<accession>A0ABU3R4G8</accession>
<reference evidence="5 6" key="1">
    <citation type="submission" date="2023-10" db="EMBL/GenBank/DDBJ databases">
        <title>Psychrosphaera aquimaarina strain SW33 isolated from seawater.</title>
        <authorList>
            <person name="Bayburt H."/>
            <person name="Kim J.M."/>
            <person name="Choi B.J."/>
            <person name="Jeon C.O."/>
        </authorList>
    </citation>
    <scope>NUCLEOTIDE SEQUENCE [LARGE SCALE GENOMIC DNA]</scope>
    <source>
        <strain evidence="5 6">KCTC 52743</strain>
    </source>
</reference>
<feature type="domain" description="PAC" evidence="4">
    <location>
        <begin position="202"/>
        <end position="254"/>
    </location>
</feature>
<evidence type="ECO:0000256" key="2">
    <source>
        <dbReference type="PROSITE-ProRule" id="PRU00284"/>
    </source>
</evidence>
<dbReference type="InterPro" id="IPR004090">
    <property type="entry name" value="Chemotax_Me-accpt_rcpt"/>
</dbReference>
<sequence length="420" mass="46855">MRSQITQLTSKLDAINRSMAVIEFTPSGEIIHANENFLTLMNYKLEDIIGHHHKMFCQTSLTKSEEYKQFWQHLNNGEYIKGQYERITANNEIVWLEASYNPVFDKDRNLVKIIKFASNITESIEKAQEQKNMVDAIARSMAIIEFNLAGEVLAANNNFLDSTGYNLEQILGKHHRMFCEIDYAKSNEYRQFWETLNRGQFVSGQFKRVSSNGETIWLEASYNPIFNIKGELIKVIKFATDVSTRVNAAMNARKVVFATSLDADKAAQLGSEVVNDTINIMDSLSADITFASQNLDALNTQSDQINNIVNTISSIAEQTNLLALNAAIEAARAGEQGRGFAVVADEVRGLAARTSLSTTEIADVIKQNIELSQKAAKTMQTSIEQVNAGTELVKKLSDNISDINSGVSDIVNVMDKLNRS</sequence>
<dbReference type="Pfam" id="PF00015">
    <property type="entry name" value="MCPsignal"/>
    <property type="match status" value="1"/>
</dbReference>
<protein>
    <submittedName>
        <fullName evidence="5">Methyl-accepting chemotaxis protein</fullName>
    </submittedName>
</protein>
<dbReference type="InterPro" id="IPR013655">
    <property type="entry name" value="PAS_fold_3"/>
</dbReference>
<dbReference type="Gene3D" id="3.30.450.20">
    <property type="entry name" value="PAS domain"/>
    <property type="match status" value="2"/>
</dbReference>
<dbReference type="SUPFAM" id="SSF55785">
    <property type="entry name" value="PYP-like sensor domain (PAS domain)"/>
    <property type="match status" value="2"/>
</dbReference>
<dbReference type="PANTHER" id="PTHR24422">
    <property type="entry name" value="CHEMOTAXIS PROTEIN METHYLTRANSFERASE"/>
    <property type="match status" value="1"/>
</dbReference>
<dbReference type="InterPro" id="IPR000014">
    <property type="entry name" value="PAS"/>
</dbReference>
<dbReference type="PROSITE" id="PS50111">
    <property type="entry name" value="CHEMOTAXIS_TRANSDUC_2"/>
    <property type="match status" value="1"/>
</dbReference>
<dbReference type="Pfam" id="PF08447">
    <property type="entry name" value="PAS_3"/>
    <property type="match status" value="2"/>
</dbReference>
<dbReference type="PRINTS" id="PR00260">
    <property type="entry name" value="CHEMTRNSDUCR"/>
</dbReference>
<evidence type="ECO:0000259" key="4">
    <source>
        <dbReference type="PROSITE" id="PS50113"/>
    </source>
</evidence>